<keyword evidence="3" id="KW-1133">Transmembrane helix</keyword>
<feature type="transmembrane region" description="Helical" evidence="3">
    <location>
        <begin position="15"/>
        <end position="35"/>
    </location>
</feature>
<dbReference type="AlphaFoldDB" id="A0A0R1V6R7"/>
<evidence type="ECO:0000313" key="6">
    <source>
        <dbReference type="EMBL" id="KRM01136.1"/>
    </source>
</evidence>
<dbReference type="PANTHER" id="PTHR30404">
    <property type="entry name" value="N-ACETYLMURAMOYL-L-ALANINE AMIDASE"/>
    <property type="match status" value="1"/>
</dbReference>
<dbReference type="Proteomes" id="UP000051739">
    <property type="component" value="Unassembled WGS sequence"/>
</dbReference>
<dbReference type="PATRIC" id="fig|1423749.3.peg.868"/>
<reference evidence="6 7" key="1">
    <citation type="journal article" date="2015" name="Genome Announc.">
        <title>Expanding the biotechnology potential of lactobacilli through comparative genomics of 213 strains and associated genera.</title>
        <authorList>
            <person name="Sun Z."/>
            <person name="Harris H.M."/>
            <person name="McCann A."/>
            <person name="Guo C."/>
            <person name="Argimon S."/>
            <person name="Zhang W."/>
            <person name="Yang X."/>
            <person name="Jeffery I.B."/>
            <person name="Cooney J.C."/>
            <person name="Kagawa T.F."/>
            <person name="Liu W."/>
            <person name="Song Y."/>
            <person name="Salvetti E."/>
            <person name="Wrobel A."/>
            <person name="Rasinkangas P."/>
            <person name="Parkhill J."/>
            <person name="Rea M.C."/>
            <person name="O'Sullivan O."/>
            <person name="Ritari J."/>
            <person name="Douillard F.P."/>
            <person name="Paul Ross R."/>
            <person name="Yang R."/>
            <person name="Briner A.E."/>
            <person name="Felis G.E."/>
            <person name="de Vos W.M."/>
            <person name="Barrangou R."/>
            <person name="Klaenhammer T.R."/>
            <person name="Caufield P.W."/>
            <person name="Cui Y."/>
            <person name="Zhang H."/>
            <person name="O'Toole P.W."/>
        </authorList>
    </citation>
    <scope>NUCLEOTIDE SEQUENCE [LARGE SCALE GENOMIC DNA]</scope>
    <source>
        <strain evidence="6 7">DSM 16045</strain>
    </source>
</reference>
<comment type="caution">
    <text evidence="6">The sequence shown here is derived from an EMBL/GenBank/DDBJ whole genome shotgun (WGS) entry which is preliminary data.</text>
</comment>
<dbReference type="Pfam" id="PF01520">
    <property type="entry name" value="Amidase_3"/>
    <property type="match status" value="1"/>
</dbReference>
<dbReference type="SUPFAM" id="SSF53187">
    <property type="entry name" value="Zn-dependent exopeptidases"/>
    <property type="match status" value="1"/>
</dbReference>
<dbReference type="Gene3D" id="3.40.630.40">
    <property type="entry name" value="Zn-dependent exopeptidases"/>
    <property type="match status" value="1"/>
</dbReference>
<evidence type="ECO:0000313" key="7">
    <source>
        <dbReference type="Proteomes" id="UP000051739"/>
    </source>
</evidence>
<accession>A0A0R1V6R7</accession>
<gene>
    <name evidence="6" type="ORF">FC60_GL000861</name>
</gene>
<dbReference type="GO" id="GO:0071555">
    <property type="term" value="P:cell wall organization"/>
    <property type="evidence" value="ECO:0007669"/>
    <property type="project" value="UniProtKB-KW"/>
</dbReference>
<keyword evidence="3" id="KW-0812">Transmembrane</keyword>
<keyword evidence="7" id="KW-1185">Reference proteome</keyword>
<evidence type="ECO:0000259" key="4">
    <source>
        <dbReference type="SMART" id="SM00287"/>
    </source>
</evidence>
<protein>
    <submittedName>
        <fullName evidence="6">N-acetylmuramoyl-L-alanine amidase</fullName>
    </submittedName>
</protein>
<dbReference type="Gene3D" id="2.30.30.40">
    <property type="entry name" value="SH3 Domains"/>
    <property type="match status" value="1"/>
</dbReference>
<dbReference type="SMART" id="SM00646">
    <property type="entry name" value="Ami_3"/>
    <property type="match status" value="1"/>
</dbReference>
<sequence length="294" mass="33075">MQNRLTFFQKYHRRLPGWIISLIAVLIALGIVISLTNPSLGQQTVQINPKTMTVRQGPGMNYQSINLSHSTSGQVIKTTNGWKQVQLSSGKQVWIAGWLLQAQNLPQKTNLTGATIVIDPGHGGNDTGATYVTNSQNPSYFEKTYTFQLAKKVAQALQKQGARVYLTRNKDEYVSLGARTRLAERVHADLFISFHFDSSPSENEASGFTTYYYHRKNHSRAIAKAINKAFNNLPLTNRGVDFGDFYVLRDNKQPAVLLEMGYINSSKDYQQIKSANYQQKIVTDLISGLKNYFK</sequence>
<evidence type="ECO:0000256" key="2">
    <source>
        <dbReference type="ARBA" id="ARBA00023316"/>
    </source>
</evidence>
<name>A0A0R1V6R7_9LACO</name>
<dbReference type="PANTHER" id="PTHR30404:SF7">
    <property type="entry name" value="CELL WALL AMIDASE LYTH-RELATED"/>
    <property type="match status" value="1"/>
</dbReference>
<dbReference type="InterPro" id="IPR003646">
    <property type="entry name" value="SH3-like_bac-type"/>
</dbReference>
<dbReference type="RefSeq" id="WP_056937768.1">
    <property type="nucleotide sequence ID" value="NZ_AZFN01000021.1"/>
</dbReference>
<organism evidence="6 7">
    <name type="scientific">Limosilactobacillus gastricus DSM 16045</name>
    <dbReference type="NCBI Taxonomy" id="1423749"/>
    <lineage>
        <taxon>Bacteria</taxon>
        <taxon>Bacillati</taxon>
        <taxon>Bacillota</taxon>
        <taxon>Bacilli</taxon>
        <taxon>Lactobacillales</taxon>
        <taxon>Lactobacillaceae</taxon>
        <taxon>Limosilactobacillus</taxon>
    </lineage>
</organism>
<keyword evidence="3" id="KW-0472">Membrane</keyword>
<evidence type="ECO:0000256" key="3">
    <source>
        <dbReference type="SAM" id="Phobius"/>
    </source>
</evidence>
<keyword evidence="1" id="KW-0378">Hydrolase</keyword>
<dbReference type="SMART" id="SM00287">
    <property type="entry name" value="SH3b"/>
    <property type="match status" value="1"/>
</dbReference>
<feature type="domain" description="SH3b" evidence="4">
    <location>
        <begin position="42"/>
        <end position="103"/>
    </location>
</feature>
<dbReference type="InterPro" id="IPR002508">
    <property type="entry name" value="MurNAc-LAA_cat"/>
</dbReference>
<dbReference type="InterPro" id="IPR050695">
    <property type="entry name" value="N-acetylmuramoyl_amidase_3"/>
</dbReference>
<evidence type="ECO:0000259" key="5">
    <source>
        <dbReference type="SMART" id="SM00646"/>
    </source>
</evidence>
<proteinExistence type="predicted"/>
<dbReference type="EMBL" id="AZFN01000021">
    <property type="protein sequence ID" value="KRM01136.1"/>
    <property type="molecule type" value="Genomic_DNA"/>
</dbReference>
<keyword evidence="2" id="KW-0961">Cell wall biogenesis/degradation</keyword>
<dbReference type="GO" id="GO:0008745">
    <property type="term" value="F:N-acetylmuramoyl-L-alanine amidase activity"/>
    <property type="evidence" value="ECO:0007669"/>
    <property type="project" value="InterPro"/>
</dbReference>
<dbReference type="GO" id="GO:0009253">
    <property type="term" value="P:peptidoglycan catabolic process"/>
    <property type="evidence" value="ECO:0007669"/>
    <property type="project" value="InterPro"/>
</dbReference>
<dbReference type="CDD" id="cd02696">
    <property type="entry name" value="MurNAc-LAA"/>
    <property type="match status" value="1"/>
</dbReference>
<dbReference type="GO" id="GO:0030288">
    <property type="term" value="C:outer membrane-bounded periplasmic space"/>
    <property type="evidence" value="ECO:0007669"/>
    <property type="project" value="TreeGrafter"/>
</dbReference>
<feature type="domain" description="MurNAc-LAA" evidence="5">
    <location>
        <begin position="180"/>
        <end position="290"/>
    </location>
</feature>
<evidence type="ECO:0000256" key="1">
    <source>
        <dbReference type="ARBA" id="ARBA00022801"/>
    </source>
</evidence>